<evidence type="ECO:0000256" key="1">
    <source>
        <dbReference type="SAM" id="MobiDB-lite"/>
    </source>
</evidence>
<dbReference type="AlphaFoldDB" id="A0A843XFB6"/>
<dbReference type="InterPro" id="IPR036875">
    <property type="entry name" value="Znf_CCHC_sf"/>
</dbReference>
<feature type="compositionally biased region" description="Low complexity" evidence="1">
    <location>
        <begin position="73"/>
        <end position="87"/>
    </location>
</feature>
<feature type="region of interest" description="Disordered" evidence="1">
    <location>
        <begin position="69"/>
        <end position="98"/>
    </location>
</feature>
<evidence type="ECO:0008006" key="4">
    <source>
        <dbReference type="Google" id="ProtNLM"/>
    </source>
</evidence>
<feature type="region of interest" description="Disordered" evidence="1">
    <location>
        <begin position="1"/>
        <end position="21"/>
    </location>
</feature>
<name>A0A843XFB6_COLES</name>
<comment type="caution">
    <text evidence="2">The sequence shown here is derived from an EMBL/GenBank/DDBJ whole genome shotgun (WGS) entry which is preliminary data.</text>
</comment>
<dbReference type="EMBL" id="NMUH01008018">
    <property type="protein sequence ID" value="MQM18179.1"/>
    <property type="molecule type" value="Genomic_DNA"/>
</dbReference>
<dbReference type="GO" id="GO:0008270">
    <property type="term" value="F:zinc ion binding"/>
    <property type="evidence" value="ECO:0007669"/>
    <property type="project" value="InterPro"/>
</dbReference>
<proteinExistence type="predicted"/>
<gene>
    <name evidence="2" type="ORF">Taro_051166</name>
</gene>
<dbReference type="Proteomes" id="UP000652761">
    <property type="component" value="Unassembled WGS sequence"/>
</dbReference>
<evidence type="ECO:0000313" key="3">
    <source>
        <dbReference type="Proteomes" id="UP000652761"/>
    </source>
</evidence>
<evidence type="ECO:0000313" key="2">
    <source>
        <dbReference type="EMBL" id="MQM18179.1"/>
    </source>
</evidence>
<organism evidence="2 3">
    <name type="scientific">Colocasia esculenta</name>
    <name type="common">Wild taro</name>
    <name type="synonym">Arum esculentum</name>
    <dbReference type="NCBI Taxonomy" id="4460"/>
    <lineage>
        <taxon>Eukaryota</taxon>
        <taxon>Viridiplantae</taxon>
        <taxon>Streptophyta</taxon>
        <taxon>Embryophyta</taxon>
        <taxon>Tracheophyta</taxon>
        <taxon>Spermatophyta</taxon>
        <taxon>Magnoliopsida</taxon>
        <taxon>Liliopsida</taxon>
        <taxon>Araceae</taxon>
        <taxon>Aroideae</taxon>
        <taxon>Colocasieae</taxon>
        <taxon>Colocasia</taxon>
    </lineage>
</organism>
<dbReference type="GO" id="GO:0003676">
    <property type="term" value="F:nucleic acid binding"/>
    <property type="evidence" value="ECO:0007669"/>
    <property type="project" value="InterPro"/>
</dbReference>
<keyword evidence="3" id="KW-1185">Reference proteome</keyword>
<feature type="non-terminal residue" evidence="2">
    <location>
        <position position="98"/>
    </location>
</feature>
<protein>
    <recommendedName>
        <fullName evidence="4">CCHC-type domain-containing protein</fullName>
    </recommendedName>
</protein>
<reference evidence="2" key="1">
    <citation type="submission" date="2017-07" db="EMBL/GenBank/DDBJ databases">
        <title>Taro Niue Genome Assembly and Annotation.</title>
        <authorList>
            <person name="Atibalentja N."/>
            <person name="Keating K."/>
            <person name="Fields C.J."/>
        </authorList>
    </citation>
    <scope>NUCLEOTIDE SEQUENCE</scope>
    <source>
        <strain evidence="2">Niue_2</strain>
        <tissue evidence="2">Leaf</tissue>
    </source>
</reference>
<sequence>MSTQVQCVSTHPVLSSNSQKRRSQLCRHRCNKSGHMKAECPEVKKDKYKNHKKEFHIKKNKAMIATWSDEDQSSYSNEESSSSEGNEVCFIAGSSEEH</sequence>
<accession>A0A843XFB6</accession>
<dbReference type="SUPFAM" id="SSF57756">
    <property type="entry name" value="Retrovirus zinc finger-like domains"/>
    <property type="match status" value="1"/>
</dbReference>
<feature type="compositionally biased region" description="Polar residues" evidence="1">
    <location>
        <begin position="1"/>
        <end position="18"/>
    </location>
</feature>